<protein>
    <submittedName>
        <fullName evidence="2">Uncharacterized protein</fullName>
    </submittedName>
</protein>
<name>A0A5C3LF76_9AGAR</name>
<reference evidence="2 3" key="1">
    <citation type="journal article" date="2019" name="Nat. Ecol. Evol.">
        <title>Megaphylogeny resolves global patterns of mushroom evolution.</title>
        <authorList>
            <person name="Varga T."/>
            <person name="Krizsan K."/>
            <person name="Foldi C."/>
            <person name="Dima B."/>
            <person name="Sanchez-Garcia M."/>
            <person name="Sanchez-Ramirez S."/>
            <person name="Szollosi G.J."/>
            <person name="Szarkandi J.G."/>
            <person name="Papp V."/>
            <person name="Albert L."/>
            <person name="Andreopoulos W."/>
            <person name="Angelini C."/>
            <person name="Antonin V."/>
            <person name="Barry K.W."/>
            <person name="Bougher N.L."/>
            <person name="Buchanan P."/>
            <person name="Buyck B."/>
            <person name="Bense V."/>
            <person name="Catcheside P."/>
            <person name="Chovatia M."/>
            <person name="Cooper J."/>
            <person name="Damon W."/>
            <person name="Desjardin D."/>
            <person name="Finy P."/>
            <person name="Geml J."/>
            <person name="Haridas S."/>
            <person name="Hughes K."/>
            <person name="Justo A."/>
            <person name="Karasinski D."/>
            <person name="Kautmanova I."/>
            <person name="Kiss B."/>
            <person name="Kocsube S."/>
            <person name="Kotiranta H."/>
            <person name="LaButti K.M."/>
            <person name="Lechner B.E."/>
            <person name="Liimatainen K."/>
            <person name="Lipzen A."/>
            <person name="Lukacs Z."/>
            <person name="Mihaltcheva S."/>
            <person name="Morgado L.N."/>
            <person name="Niskanen T."/>
            <person name="Noordeloos M.E."/>
            <person name="Ohm R.A."/>
            <person name="Ortiz-Santana B."/>
            <person name="Ovrebo C."/>
            <person name="Racz N."/>
            <person name="Riley R."/>
            <person name="Savchenko A."/>
            <person name="Shiryaev A."/>
            <person name="Soop K."/>
            <person name="Spirin V."/>
            <person name="Szebenyi C."/>
            <person name="Tomsovsky M."/>
            <person name="Tulloss R.E."/>
            <person name="Uehling J."/>
            <person name="Grigoriev I.V."/>
            <person name="Vagvolgyi C."/>
            <person name="Papp T."/>
            <person name="Martin F.M."/>
            <person name="Miettinen O."/>
            <person name="Hibbett D.S."/>
            <person name="Nagy L.G."/>
        </authorList>
    </citation>
    <scope>NUCLEOTIDE SEQUENCE [LARGE SCALE GENOMIC DNA]</scope>
    <source>
        <strain evidence="2 3">CBS 166.37</strain>
    </source>
</reference>
<keyword evidence="1" id="KW-0812">Transmembrane</keyword>
<sequence>MTVKVGSTIFTRSQIHTMAKIGAVGGSIAAFPMFTMVYLHAPPFFEAETMGEWLTTELIFATYLMVGSILDGMIGYFVLKGTGPTGW</sequence>
<gene>
    <name evidence="2" type="ORF">BDQ12DRAFT_694218</name>
</gene>
<feature type="transmembrane region" description="Helical" evidence="1">
    <location>
        <begin position="59"/>
        <end position="79"/>
    </location>
</feature>
<keyword evidence="1" id="KW-1133">Transmembrane helix</keyword>
<keyword evidence="3" id="KW-1185">Reference proteome</keyword>
<feature type="transmembrane region" description="Helical" evidence="1">
    <location>
        <begin position="21"/>
        <end position="39"/>
    </location>
</feature>
<organism evidence="2 3">
    <name type="scientific">Crucibulum laeve</name>
    <dbReference type="NCBI Taxonomy" id="68775"/>
    <lineage>
        <taxon>Eukaryota</taxon>
        <taxon>Fungi</taxon>
        <taxon>Dikarya</taxon>
        <taxon>Basidiomycota</taxon>
        <taxon>Agaricomycotina</taxon>
        <taxon>Agaricomycetes</taxon>
        <taxon>Agaricomycetidae</taxon>
        <taxon>Agaricales</taxon>
        <taxon>Agaricineae</taxon>
        <taxon>Nidulariaceae</taxon>
        <taxon>Crucibulum</taxon>
    </lineage>
</organism>
<evidence type="ECO:0000313" key="3">
    <source>
        <dbReference type="Proteomes" id="UP000308652"/>
    </source>
</evidence>
<keyword evidence="1" id="KW-0472">Membrane</keyword>
<proteinExistence type="predicted"/>
<evidence type="ECO:0000313" key="2">
    <source>
        <dbReference type="EMBL" id="TFK31400.1"/>
    </source>
</evidence>
<dbReference type="Proteomes" id="UP000308652">
    <property type="component" value="Unassembled WGS sequence"/>
</dbReference>
<dbReference type="AlphaFoldDB" id="A0A5C3LF76"/>
<accession>A0A5C3LF76</accession>
<dbReference type="EMBL" id="ML213761">
    <property type="protein sequence ID" value="TFK31400.1"/>
    <property type="molecule type" value="Genomic_DNA"/>
</dbReference>
<evidence type="ECO:0000256" key="1">
    <source>
        <dbReference type="SAM" id="Phobius"/>
    </source>
</evidence>